<evidence type="ECO:0000259" key="1">
    <source>
        <dbReference type="SMART" id="SM00974"/>
    </source>
</evidence>
<dbReference type="AlphaFoldDB" id="A0A7X5LPN9"/>
<reference evidence="2 3" key="1">
    <citation type="submission" date="2020-01" db="EMBL/GenBank/DDBJ databases">
        <authorList>
            <person name="Chen J."/>
            <person name="Zhu S."/>
            <person name="Yang J."/>
        </authorList>
    </citation>
    <scope>NUCLEOTIDE SEQUENCE [LARGE SCALE GENOMIC DNA]</scope>
    <source>
        <strain evidence="2 3">345S023</strain>
    </source>
</reference>
<organism evidence="2 3">
    <name type="scientific">Alteromonas profundi</name>
    <dbReference type="NCBI Taxonomy" id="2696062"/>
    <lineage>
        <taxon>Bacteria</taxon>
        <taxon>Pseudomonadati</taxon>
        <taxon>Pseudomonadota</taxon>
        <taxon>Gammaproteobacteria</taxon>
        <taxon>Alteromonadales</taxon>
        <taxon>Alteromonadaceae</taxon>
        <taxon>Alteromonas/Salinimonas group</taxon>
        <taxon>Alteromonas</taxon>
    </lineage>
</organism>
<name>A0A7X5LPN9_9ALTE</name>
<dbReference type="SMART" id="SM00974">
    <property type="entry name" value="T5orf172"/>
    <property type="match status" value="1"/>
</dbReference>
<comment type="caution">
    <text evidence="2">The sequence shown here is derived from an EMBL/GenBank/DDBJ whole genome shotgun (WGS) entry which is preliminary data.</text>
</comment>
<dbReference type="Proteomes" id="UP000470213">
    <property type="component" value="Unassembled WGS sequence"/>
</dbReference>
<dbReference type="Pfam" id="PF13455">
    <property type="entry name" value="MUG113"/>
    <property type="match status" value="1"/>
</dbReference>
<gene>
    <name evidence="2" type="ORF">GTH32_18570</name>
</gene>
<sequence length="395" mass="44397">MAKRTLDDVFNDDPLGLLEVSVTKSKKLSHYAIYYETFEELKSFIEANGREPDIEATNIHEAKLAARLSKLRSTPEALEALAPFDVEGLLGTKSTGEKKTELTIDDVLSSDLLADDDDIFNLKHVTVGTKSQTASADMATRKKCMDFDSFKPLFVRIQKELDEGTLETSGIKGIAEIQKGQAFILAGLIAYVAEMGEKHERRKGHHNARMRVVYSNGMESNLLLRSFGAALYKDKSARAIVPKDSGPLFVEEDSPLYKTGIVYVLRSKSEEPSIAKHREYLHKIGVTTSDVKKRVANAAKDATYLLADVEVVAEFTLYNMNLQATEKLLHAFFREAQADIQIPDRFGNMVKPKEWFFLPLSVIKEVVNILQNDDIRKYKYNSSDISIARIEESFK</sequence>
<keyword evidence="3" id="KW-1185">Reference proteome</keyword>
<accession>A0A7X5LPN9</accession>
<dbReference type="InterPro" id="IPR018306">
    <property type="entry name" value="Phage_T5_Orf172_DNA-bd"/>
</dbReference>
<protein>
    <submittedName>
        <fullName evidence="2">GIY-YIG nuclease family protein</fullName>
    </submittedName>
</protein>
<evidence type="ECO:0000313" key="3">
    <source>
        <dbReference type="Proteomes" id="UP000470213"/>
    </source>
</evidence>
<dbReference type="EMBL" id="JAAAWN010000046">
    <property type="protein sequence ID" value="NDV93178.1"/>
    <property type="molecule type" value="Genomic_DNA"/>
</dbReference>
<evidence type="ECO:0000313" key="2">
    <source>
        <dbReference type="EMBL" id="NDV93178.1"/>
    </source>
</evidence>
<dbReference type="RefSeq" id="WP_163088600.1">
    <property type="nucleotide sequence ID" value="NZ_JAAAWN010000046.1"/>
</dbReference>
<proteinExistence type="predicted"/>
<feature type="domain" description="Bacteriophage T5 Orf172 DNA-binding" evidence="1">
    <location>
        <begin position="276"/>
        <end position="370"/>
    </location>
</feature>